<evidence type="ECO:0000313" key="2">
    <source>
        <dbReference type="Proteomes" id="UP001447188"/>
    </source>
</evidence>
<accession>A0ABR3GC34</accession>
<comment type="caution">
    <text evidence="1">The sequence shown here is derived from an EMBL/GenBank/DDBJ whole genome shotgun (WGS) entry which is preliminary data.</text>
</comment>
<dbReference type="InterPro" id="IPR016095">
    <property type="entry name" value="Ribosomal_uL1_3-a/b-sand"/>
</dbReference>
<proteinExistence type="predicted"/>
<reference evidence="1 2" key="1">
    <citation type="submission" date="2024-02" db="EMBL/GenBank/DDBJ databases">
        <title>Discinaceae phylogenomics.</title>
        <authorList>
            <person name="Dirks A.C."/>
            <person name="James T.Y."/>
        </authorList>
    </citation>
    <scope>NUCLEOTIDE SEQUENCE [LARGE SCALE GENOMIC DNA]</scope>
    <source>
        <strain evidence="1 2">ACD0624</strain>
    </source>
</reference>
<gene>
    <name evidence="1" type="primary">CIC1</name>
    <name evidence="1" type="ORF">Q9L58_007761</name>
</gene>
<keyword evidence="2" id="KW-1185">Reference proteome</keyword>
<name>A0ABR3GC34_9PEZI</name>
<dbReference type="InterPro" id="IPR050257">
    <property type="entry name" value="eL8/uL1-like"/>
</dbReference>
<dbReference type="InterPro" id="IPR023674">
    <property type="entry name" value="Ribosomal_uL1-like"/>
</dbReference>
<dbReference type="Proteomes" id="UP001447188">
    <property type="component" value="Unassembled WGS sequence"/>
</dbReference>
<dbReference type="PANTHER" id="PTHR23105">
    <property type="entry name" value="RIBOSOMAL PROTEIN L7AE FAMILY MEMBER"/>
    <property type="match status" value="1"/>
</dbReference>
<dbReference type="EMBL" id="JBBBZM010000129">
    <property type="protein sequence ID" value="KAL0633325.1"/>
    <property type="molecule type" value="Genomic_DNA"/>
</dbReference>
<dbReference type="Gene3D" id="3.30.190.20">
    <property type="match status" value="1"/>
</dbReference>
<evidence type="ECO:0000313" key="1">
    <source>
        <dbReference type="EMBL" id="KAL0633325.1"/>
    </source>
</evidence>
<protein>
    <submittedName>
        <fullName evidence="1">Proteasome-interacting protein cic1</fullName>
    </submittedName>
</protein>
<sequence length="390" mass="42736">MATAIVTEPGKAAAQVPSNSPYQLDKAQVLKASRALLKFVVGQEKTGAKPNLLADADEPDNSAETIWLNLATKKFISDVKRLKPSQVALPHPLRTATSSTICLIVKDPQRTFKDLVVSASLSATITKVISISKLRAKFRTFESRRALCASHDIFLADSRIVRMLPALLGKPFYSRTVKTPIPVNFEGPKAVTPARLAAETRAAIGSTYVHLSASASTSVRVGRADFTPEQIVENVDAVVTALVAKKVPAGWRGVRSFHIKSPNSAALPIWMTQELYADEDVLRPADEERKALVDAARKEKRTAKKMVKRAQRAEFVKSRAALNVQKEEEQPVEMDFEPAPVSKALVQSEERLVEREVVAKKKRRALGDVVDAGLDVTVKEAKKLKTKKAM</sequence>
<dbReference type="Pfam" id="PF00687">
    <property type="entry name" value="Ribosomal_L1"/>
    <property type="match status" value="1"/>
</dbReference>
<dbReference type="InterPro" id="IPR028364">
    <property type="entry name" value="Ribosomal_uL1/biogenesis"/>
</dbReference>
<keyword evidence="1" id="KW-0647">Proteasome</keyword>
<dbReference type="CDD" id="cd00403">
    <property type="entry name" value="Ribosomal_L1"/>
    <property type="match status" value="1"/>
</dbReference>
<dbReference type="SUPFAM" id="SSF56808">
    <property type="entry name" value="Ribosomal protein L1"/>
    <property type="match status" value="1"/>
</dbReference>
<dbReference type="Gene3D" id="3.40.50.790">
    <property type="match status" value="1"/>
</dbReference>
<organism evidence="1 2">
    <name type="scientific">Discina gigas</name>
    <dbReference type="NCBI Taxonomy" id="1032678"/>
    <lineage>
        <taxon>Eukaryota</taxon>
        <taxon>Fungi</taxon>
        <taxon>Dikarya</taxon>
        <taxon>Ascomycota</taxon>
        <taxon>Pezizomycotina</taxon>
        <taxon>Pezizomycetes</taxon>
        <taxon>Pezizales</taxon>
        <taxon>Discinaceae</taxon>
        <taxon>Discina</taxon>
    </lineage>
</organism>
<dbReference type="GO" id="GO:0000502">
    <property type="term" value="C:proteasome complex"/>
    <property type="evidence" value="ECO:0007669"/>
    <property type="project" value="UniProtKB-KW"/>
</dbReference>